<dbReference type="Pfam" id="PF00496">
    <property type="entry name" value="SBP_bac_5"/>
    <property type="match status" value="1"/>
</dbReference>
<gene>
    <name evidence="3" type="ORF">Pla108_22180</name>
</gene>
<name>A0A5C6AIK0_9BACT</name>
<proteinExistence type="predicted"/>
<dbReference type="AlphaFoldDB" id="A0A5C6AIK0"/>
<sequence length="760" mass="81679" precursor="true">MILSPVFSDLLATCFYRTRLVALALGVLAAVAHAAETPLYERQPSDLVVLNAASDSARLEVLPLPNRTPGAAAPRSGELIARLIDAPGEEIAIPASSIERVELFEERLLSAAKANAAKGDFNAAYDYFARLDRDYRDYTGFKEAFSKALYDEARARFAAGEYDHALALLQSLKEFSPRAEGLVKAVEVIGDAILNARWDAEDYLGVRRTADAIETQFVGMRLTLGERWLGRIAEGAQRQREKAEKLAAAGKIREALRVASGAVALDPNSPETSKLLQRLSSAEGTLWVGVWETAAPDSTPGLDTPAARRASRLVGGRLATLEAYLPAGGEYATTAGQLDVDDGRKQLSIRFTNPSSGGAYELARLLLEPSHSASDPLSLLRERAASVSVVGTDQLQIDLKTPYPQPLALAAASLPPHAANIAPGAWRRVRLPEGSEASVRYERLSGGGGFRAIEEFVYSDLDEAMAALRAQQIHVLTGVPPWKLSEAKATPGVRLAELRLPTLHCLLLHPTTPLRERREVRRAVVYGIAREVTLKKVVLGGEELEGFAVLSTAAPRGKSLGDPLRYAYNESIEPRPYEPRLAALLLTAARAADAAAEDASMAPVPTAITLAHPPTPIARAACEAIRDQLGAVGLEVTLTEASEGELAAGRVDYDLRYAEITVAEPLVDVWRLFGPGGLAGECSPPMRDGLEKVVTARTGKAAVEALRDLHRIAYADLPLIPLWQTVESIAHQANLSGIGREPVDLYQTVDGWRVTAGGSR</sequence>
<organism evidence="3 4">
    <name type="scientific">Botrimarina colliarenosi</name>
    <dbReference type="NCBI Taxonomy" id="2528001"/>
    <lineage>
        <taxon>Bacteria</taxon>
        <taxon>Pseudomonadati</taxon>
        <taxon>Planctomycetota</taxon>
        <taxon>Planctomycetia</taxon>
        <taxon>Pirellulales</taxon>
        <taxon>Lacipirellulaceae</taxon>
        <taxon>Botrimarina</taxon>
    </lineage>
</organism>
<keyword evidence="4" id="KW-1185">Reference proteome</keyword>
<dbReference type="Gene3D" id="1.25.40.10">
    <property type="entry name" value="Tetratricopeptide repeat domain"/>
    <property type="match status" value="1"/>
</dbReference>
<dbReference type="PANTHER" id="PTHR30290">
    <property type="entry name" value="PERIPLASMIC BINDING COMPONENT OF ABC TRANSPORTER"/>
    <property type="match status" value="1"/>
</dbReference>
<comment type="caution">
    <text evidence="3">The sequence shown here is derived from an EMBL/GenBank/DDBJ whole genome shotgun (WGS) entry which is preliminary data.</text>
</comment>
<evidence type="ECO:0000313" key="4">
    <source>
        <dbReference type="Proteomes" id="UP000317421"/>
    </source>
</evidence>
<reference evidence="3 4" key="1">
    <citation type="submission" date="2019-02" db="EMBL/GenBank/DDBJ databases">
        <title>Deep-cultivation of Planctomycetes and their phenomic and genomic characterization uncovers novel biology.</title>
        <authorList>
            <person name="Wiegand S."/>
            <person name="Jogler M."/>
            <person name="Boedeker C."/>
            <person name="Pinto D."/>
            <person name="Vollmers J."/>
            <person name="Rivas-Marin E."/>
            <person name="Kohn T."/>
            <person name="Peeters S.H."/>
            <person name="Heuer A."/>
            <person name="Rast P."/>
            <person name="Oberbeckmann S."/>
            <person name="Bunk B."/>
            <person name="Jeske O."/>
            <person name="Meyerdierks A."/>
            <person name="Storesund J.E."/>
            <person name="Kallscheuer N."/>
            <person name="Luecker S."/>
            <person name="Lage O.M."/>
            <person name="Pohl T."/>
            <person name="Merkel B.J."/>
            <person name="Hornburger P."/>
            <person name="Mueller R.-W."/>
            <person name="Bruemmer F."/>
            <person name="Labrenz M."/>
            <person name="Spormann A.M."/>
            <person name="Op Den Camp H."/>
            <person name="Overmann J."/>
            <person name="Amann R."/>
            <person name="Jetten M.S.M."/>
            <person name="Mascher T."/>
            <person name="Medema M.H."/>
            <person name="Devos D.P."/>
            <person name="Kaster A.-K."/>
            <person name="Ovreas L."/>
            <person name="Rohde M."/>
            <person name="Galperin M.Y."/>
            <person name="Jogler C."/>
        </authorList>
    </citation>
    <scope>NUCLEOTIDE SEQUENCE [LARGE SCALE GENOMIC DNA]</scope>
    <source>
        <strain evidence="3 4">Pla108</strain>
    </source>
</reference>
<dbReference type="Gene3D" id="3.40.190.10">
    <property type="entry name" value="Periplasmic binding protein-like II"/>
    <property type="match status" value="1"/>
</dbReference>
<dbReference type="EMBL" id="SJPR01000002">
    <property type="protein sequence ID" value="TWT98063.1"/>
    <property type="molecule type" value="Genomic_DNA"/>
</dbReference>
<dbReference type="SUPFAM" id="SSF48452">
    <property type="entry name" value="TPR-like"/>
    <property type="match status" value="1"/>
</dbReference>
<protein>
    <submittedName>
        <fullName evidence="3">Extracellular solute-binding protein</fullName>
    </submittedName>
</protein>
<dbReference type="Gene3D" id="3.10.105.10">
    <property type="entry name" value="Dipeptide-binding Protein, Domain 3"/>
    <property type="match status" value="1"/>
</dbReference>
<evidence type="ECO:0000313" key="3">
    <source>
        <dbReference type="EMBL" id="TWT98063.1"/>
    </source>
</evidence>
<feature type="chain" id="PRO_5022780426" evidence="1">
    <location>
        <begin position="35"/>
        <end position="760"/>
    </location>
</feature>
<dbReference type="RefSeq" id="WP_197526472.1">
    <property type="nucleotide sequence ID" value="NZ_SJPR01000002.1"/>
</dbReference>
<evidence type="ECO:0000259" key="2">
    <source>
        <dbReference type="Pfam" id="PF00496"/>
    </source>
</evidence>
<dbReference type="InterPro" id="IPR000914">
    <property type="entry name" value="SBP_5_dom"/>
</dbReference>
<dbReference type="GO" id="GO:0015833">
    <property type="term" value="P:peptide transport"/>
    <property type="evidence" value="ECO:0007669"/>
    <property type="project" value="TreeGrafter"/>
</dbReference>
<dbReference type="InterPro" id="IPR039424">
    <property type="entry name" value="SBP_5"/>
</dbReference>
<feature type="signal peptide" evidence="1">
    <location>
        <begin position="1"/>
        <end position="34"/>
    </location>
</feature>
<dbReference type="InterPro" id="IPR011990">
    <property type="entry name" value="TPR-like_helical_dom_sf"/>
</dbReference>
<dbReference type="SUPFAM" id="SSF53850">
    <property type="entry name" value="Periplasmic binding protein-like II"/>
    <property type="match status" value="1"/>
</dbReference>
<keyword evidence="1" id="KW-0732">Signal</keyword>
<accession>A0A5C6AIK0</accession>
<dbReference type="GO" id="GO:1904680">
    <property type="term" value="F:peptide transmembrane transporter activity"/>
    <property type="evidence" value="ECO:0007669"/>
    <property type="project" value="TreeGrafter"/>
</dbReference>
<dbReference type="Proteomes" id="UP000317421">
    <property type="component" value="Unassembled WGS sequence"/>
</dbReference>
<evidence type="ECO:0000256" key="1">
    <source>
        <dbReference type="SAM" id="SignalP"/>
    </source>
</evidence>
<feature type="domain" description="Solute-binding protein family 5" evidence="2">
    <location>
        <begin position="381"/>
        <end position="644"/>
    </location>
</feature>